<dbReference type="GO" id="GO:0004673">
    <property type="term" value="F:protein histidine kinase activity"/>
    <property type="evidence" value="ECO:0007669"/>
    <property type="project" value="UniProtKB-EC"/>
</dbReference>
<dbReference type="OrthoDB" id="9805942at2"/>
<feature type="transmembrane region" description="Helical" evidence="7">
    <location>
        <begin position="204"/>
        <end position="227"/>
    </location>
</feature>
<dbReference type="InterPro" id="IPR036890">
    <property type="entry name" value="HATPase_C_sf"/>
</dbReference>
<comment type="caution">
    <text evidence="9">The sequence shown here is derived from an EMBL/GenBank/DDBJ whole genome shotgun (WGS) entry which is preliminary data.</text>
</comment>
<dbReference type="SMART" id="SM00387">
    <property type="entry name" value="HATPase_c"/>
    <property type="match status" value="1"/>
</dbReference>
<comment type="catalytic activity">
    <reaction evidence="1">
        <text>ATP + protein L-histidine = ADP + protein N-phospho-L-histidine.</text>
        <dbReference type="EC" id="2.7.13.3"/>
    </reaction>
</comment>
<dbReference type="RefSeq" id="WP_147847174.1">
    <property type="nucleotide sequence ID" value="NZ_VDUZ01000011.1"/>
</dbReference>
<dbReference type="AlphaFoldDB" id="A0A5C8PPC1"/>
<dbReference type="CDD" id="cd00075">
    <property type="entry name" value="HATPase"/>
    <property type="match status" value="1"/>
</dbReference>
<feature type="transmembrane region" description="Helical" evidence="7">
    <location>
        <begin position="18"/>
        <end position="38"/>
    </location>
</feature>
<gene>
    <name evidence="9" type="ORF">FHP25_12005</name>
</gene>
<dbReference type="PANTHER" id="PTHR44936:SF10">
    <property type="entry name" value="SENSOR PROTEIN RSTB"/>
    <property type="match status" value="1"/>
</dbReference>
<evidence type="ECO:0000256" key="7">
    <source>
        <dbReference type="SAM" id="Phobius"/>
    </source>
</evidence>
<keyword evidence="7" id="KW-1133">Transmembrane helix</keyword>
<feature type="domain" description="Histidine kinase" evidence="8">
    <location>
        <begin position="282"/>
        <end position="509"/>
    </location>
</feature>
<evidence type="ECO:0000259" key="8">
    <source>
        <dbReference type="PROSITE" id="PS50109"/>
    </source>
</evidence>
<dbReference type="InterPro" id="IPR050980">
    <property type="entry name" value="2C_sensor_his_kinase"/>
</dbReference>
<dbReference type="GO" id="GO:0005524">
    <property type="term" value="F:ATP binding"/>
    <property type="evidence" value="ECO:0007669"/>
    <property type="project" value="UniProtKB-KW"/>
</dbReference>
<dbReference type="InterPro" id="IPR003594">
    <property type="entry name" value="HATPase_dom"/>
</dbReference>
<keyword evidence="10" id="KW-1185">Reference proteome</keyword>
<evidence type="ECO:0000313" key="10">
    <source>
        <dbReference type="Proteomes" id="UP000321638"/>
    </source>
</evidence>
<keyword evidence="4" id="KW-0547">Nucleotide-binding</keyword>
<evidence type="ECO:0000256" key="3">
    <source>
        <dbReference type="ARBA" id="ARBA00022679"/>
    </source>
</evidence>
<keyword evidence="3" id="KW-0808">Transferase</keyword>
<organism evidence="9 10">
    <name type="scientific">Vineibacter terrae</name>
    <dbReference type="NCBI Taxonomy" id="2586908"/>
    <lineage>
        <taxon>Bacteria</taxon>
        <taxon>Pseudomonadati</taxon>
        <taxon>Pseudomonadota</taxon>
        <taxon>Alphaproteobacteria</taxon>
        <taxon>Hyphomicrobiales</taxon>
        <taxon>Vineibacter</taxon>
    </lineage>
</organism>
<sequence>MARPFDLLRRYLSPGRSIVASLLILLIACSAVPLILYVQFRKADEDKRTIVLRSAQQQAALIMNGLRPLLDQFNPSSIILVADAVKAMANDGLTIRLLLHAAEPEGEGVFLVAAAPDETQGAFEPVRQKLSQLGLLTEAPKTCDGSAPIEARIGTETGSNELLFAIASTRTKAGCWSVLTSWTEATYLETSIGRPYWQSSEMRMAAMVYGGLAILVVGLFLSVWLHLRRFQRLAYDLRAGRSSDSFETLNRMPELSGVAREFDRLIGGLRSSAELIRHVAEENIHALKTPVATIGQLVVPLRQTVPQGDDRSREALDGISRSLDKIDRIISAGRRMDWMIADLLDPRRQRLNISDLLNDAVVDYEDELELAGITLERNIAPGVHVRGAERLFDAILGNLIENAISFSPRDGRIHLTVRPAGANAEIVIEDGGPGVPPDDLERIFEQNFSRRAVAPACTSRNTLTAPGMHHFGMGLWFVRRNTEAMGGTVQAENIAAGGLRVVVSLPLER</sequence>
<dbReference type="Gene3D" id="1.10.287.130">
    <property type="match status" value="1"/>
</dbReference>
<keyword evidence="7" id="KW-0472">Membrane</keyword>
<dbReference type="Proteomes" id="UP000321638">
    <property type="component" value="Unassembled WGS sequence"/>
</dbReference>
<dbReference type="PROSITE" id="PS51257">
    <property type="entry name" value="PROKAR_LIPOPROTEIN"/>
    <property type="match status" value="1"/>
</dbReference>
<evidence type="ECO:0000313" key="9">
    <source>
        <dbReference type="EMBL" id="TXL76365.1"/>
    </source>
</evidence>
<evidence type="ECO:0000256" key="4">
    <source>
        <dbReference type="ARBA" id="ARBA00022741"/>
    </source>
</evidence>
<dbReference type="PROSITE" id="PS50109">
    <property type="entry name" value="HIS_KIN"/>
    <property type="match status" value="1"/>
</dbReference>
<name>A0A5C8PPC1_9HYPH</name>
<reference evidence="9 10" key="1">
    <citation type="submission" date="2019-06" db="EMBL/GenBank/DDBJ databases">
        <title>New taxonomy in bacterial strain CC-CFT640, isolated from vineyard.</title>
        <authorList>
            <person name="Lin S.-Y."/>
            <person name="Tsai C.-F."/>
            <person name="Young C.-C."/>
        </authorList>
    </citation>
    <scope>NUCLEOTIDE SEQUENCE [LARGE SCALE GENOMIC DNA]</scope>
    <source>
        <strain evidence="9 10">CC-CFT640</strain>
    </source>
</reference>
<dbReference type="EMBL" id="VDUZ01000011">
    <property type="protein sequence ID" value="TXL76365.1"/>
    <property type="molecule type" value="Genomic_DNA"/>
</dbReference>
<evidence type="ECO:0000256" key="1">
    <source>
        <dbReference type="ARBA" id="ARBA00000085"/>
    </source>
</evidence>
<keyword evidence="6" id="KW-0067">ATP-binding</keyword>
<keyword evidence="7" id="KW-0812">Transmembrane</keyword>
<dbReference type="PANTHER" id="PTHR44936">
    <property type="entry name" value="SENSOR PROTEIN CREC"/>
    <property type="match status" value="1"/>
</dbReference>
<evidence type="ECO:0000256" key="6">
    <source>
        <dbReference type="ARBA" id="ARBA00022840"/>
    </source>
</evidence>
<dbReference type="EC" id="2.7.13.3" evidence="2"/>
<keyword evidence="5 9" id="KW-0418">Kinase</keyword>
<protein>
    <recommendedName>
        <fullName evidence="2">histidine kinase</fullName>
        <ecNumber evidence="2">2.7.13.3</ecNumber>
    </recommendedName>
</protein>
<dbReference type="Gene3D" id="3.30.565.10">
    <property type="entry name" value="Histidine kinase-like ATPase, C-terminal domain"/>
    <property type="match status" value="1"/>
</dbReference>
<accession>A0A5C8PPC1</accession>
<evidence type="ECO:0000256" key="5">
    <source>
        <dbReference type="ARBA" id="ARBA00022777"/>
    </source>
</evidence>
<evidence type="ECO:0000256" key="2">
    <source>
        <dbReference type="ARBA" id="ARBA00012438"/>
    </source>
</evidence>
<dbReference type="InterPro" id="IPR005467">
    <property type="entry name" value="His_kinase_dom"/>
</dbReference>
<proteinExistence type="predicted"/>
<dbReference type="SUPFAM" id="SSF55874">
    <property type="entry name" value="ATPase domain of HSP90 chaperone/DNA topoisomerase II/histidine kinase"/>
    <property type="match status" value="1"/>
</dbReference>
<dbReference type="Pfam" id="PF02518">
    <property type="entry name" value="HATPase_c"/>
    <property type="match status" value="1"/>
</dbReference>